<dbReference type="GO" id="GO:0010181">
    <property type="term" value="F:FMN binding"/>
    <property type="evidence" value="ECO:0007669"/>
    <property type="project" value="TreeGrafter"/>
</dbReference>
<dbReference type="GO" id="GO:0005829">
    <property type="term" value="C:cytosol"/>
    <property type="evidence" value="ECO:0007669"/>
    <property type="project" value="TreeGrafter"/>
</dbReference>
<keyword evidence="3" id="KW-1185">Reference proteome</keyword>
<dbReference type="Pfam" id="PF03358">
    <property type="entry name" value="FMN_red"/>
    <property type="match status" value="1"/>
</dbReference>
<dbReference type="Gene3D" id="3.40.50.360">
    <property type="match status" value="1"/>
</dbReference>
<dbReference type="InterPro" id="IPR029039">
    <property type="entry name" value="Flavoprotein-like_sf"/>
</dbReference>
<dbReference type="AlphaFoldDB" id="A0A4R6Y8Q9"/>
<dbReference type="RefSeq" id="WP_133619509.1">
    <property type="nucleotide sequence ID" value="NZ_SNZE01000007.1"/>
</dbReference>
<dbReference type="PANTHER" id="PTHR30543:SF21">
    <property type="entry name" value="NAD(P)H-DEPENDENT FMN REDUCTASE LOT6"/>
    <property type="match status" value="1"/>
</dbReference>
<sequence>MKIIAFAASSSRQSINKKLVQYATSLLDTADIEILDLNDFDMPLFSQDREAELGQHPVAQSFLDKISSADGLVISFAEHNGSYSAAYKNVFDWASRISPKVYADKKVVLLSTSPGPGGAGNVLAAAKNSMPYFGATVLATQSVPSFYDNFDMAQNVLTHPELVAQVKAAVLALQA</sequence>
<proteinExistence type="predicted"/>
<dbReference type="EMBL" id="SNZE01000007">
    <property type="protein sequence ID" value="TDR31797.1"/>
    <property type="molecule type" value="Genomic_DNA"/>
</dbReference>
<evidence type="ECO:0000259" key="1">
    <source>
        <dbReference type="Pfam" id="PF03358"/>
    </source>
</evidence>
<evidence type="ECO:0000313" key="3">
    <source>
        <dbReference type="Proteomes" id="UP000294480"/>
    </source>
</evidence>
<reference evidence="2 3" key="1">
    <citation type="submission" date="2019-03" db="EMBL/GenBank/DDBJ databases">
        <title>Genomic Encyclopedia of Type Strains, Phase IV (KMG-IV): sequencing the most valuable type-strain genomes for metagenomic binning, comparative biology and taxonomic classification.</title>
        <authorList>
            <person name="Goeker M."/>
        </authorList>
    </citation>
    <scope>NUCLEOTIDE SEQUENCE [LARGE SCALE GENOMIC DNA]</scope>
    <source>
        <strain evidence="2 3">DSM 102852</strain>
    </source>
</reference>
<name>A0A4R6Y8Q9_9BURK</name>
<dbReference type="InterPro" id="IPR005025">
    <property type="entry name" value="FMN_Rdtase-like_dom"/>
</dbReference>
<gene>
    <name evidence="2" type="ORF">DFR44_10713</name>
</gene>
<organism evidence="2 3">
    <name type="scientific">Hydromonas duriensis</name>
    <dbReference type="NCBI Taxonomy" id="1527608"/>
    <lineage>
        <taxon>Bacteria</taxon>
        <taxon>Pseudomonadati</taxon>
        <taxon>Pseudomonadota</taxon>
        <taxon>Betaproteobacteria</taxon>
        <taxon>Burkholderiales</taxon>
        <taxon>Burkholderiaceae</taxon>
        <taxon>Hydromonas</taxon>
    </lineage>
</organism>
<protein>
    <submittedName>
        <fullName evidence="2">NAD(P)H-dependent FMN reductase</fullName>
    </submittedName>
</protein>
<dbReference type="SUPFAM" id="SSF52218">
    <property type="entry name" value="Flavoproteins"/>
    <property type="match status" value="1"/>
</dbReference>
<accession>A0A4R6Y8Q9</accession>
<comment type="caution">
    <text evidence="2">The sequence shown here is derived from an EMBL/GenBank/DDBJ whole genome shotgun (WGS) entry which is preliminary data.</text>
</comment>
<dbReference type="Proteomes" id="UP000294480">
    <property type="component" value="Unassembled WGS sequence"/>
</dbReference>
<evidence type="ECO:0000313" key="2">
    <source>
        <dbReference type="EMBL" id="TDR31797.1"/>
    </source>
</evidence>
<dbReference type="GO" id="GO:0016491">
    <property type="term" value="F:oxidoreductase activity"/>
    <property type="evidence" value="ECO:0007669"/>
    <property type="project" value="InterPro"/>
</dbReference>
<feature type="domain" description="NADPH-dependent FMN reductase-like" evidence="1">
    <location>
        <begin position="1"/>
        <end position="142"/>
    </location>
</feature>
<dbReference type="PANTHER" id="PTHR30543">
    <property type="entry name" value="CHROMATE REDUCTASE"/>
    <property type="match status" value="1"/>
</dbReference>
<dbReference type="InterPro" id="IPR050712">
    <property type="entry name" value="NAD(P)H-dep_reductase"/>
</dbReference>
<dbReference type="OrthoDB" id="9812295at2"/>